<protein>
    <recommendedName>
        <fullName evidence="1">Bet v I/Major latex protein domain-containing protein</fullName>
    </recommendedName>
</protein>
<dbReference type="GO" id="GO:0006952">
    <property type="term" value="P:defense response"/>
    <property type="evidence" value="ECO:0007669"/>
    <property type="project" value="InterPro"/>
</dbReference>
<dbReference type="Pfam" id="PF00407">
    <property type="entry name" value="Bet_v_1"/>
    <property type="match status" value="1"/>
</dbReference>
<dbReference type="InterPro" id="IPR051761">
    <property type="entry name" value="MLP-like_ligand-binding"/>
</dbReference>
<evidence type="ECO:0000259" key="1">
    <source>
        <dbReference type="SMART" id="SM01037"/>
    </source>
</evidence>
<sequence>MGLCGKEAKQMQLKCEGNLIFDLIAYCPYELSKLSPQIHGCDLVEGQWGTVGAIIQFTFTVDDKTVFAKERIIALDEENKTIQFETIEGQLLEAYKNCTITVQSSNNSISASLEFEKKNECIPNPTAYLNSFDKFIRDIEPNYQAIPRLATN</sequence>
<proteinExistence type="predicted"/>
<accession>A0AAV3NKK8</accession>
<gene>
    <name evidence="2" type="ORF">LIER_01334</name>
</gene>
<dbReference type="Proteomes" id="UP001454036">
    <property type="component" value="Unassembled WGS sequence"/>
</dbReference>
<reference evidence="2 3" key="1">
    <citation type="submission" date="2024-01" db="EMBL/GenBank/DDBJ databases">
        <title>The complete chloroplast genome sequence of Lithospermum erythrorhizon: insights into the phylogenetic relationship among Boraginaceae species and the maternal lineages of purple gromwells.</title>
        <authorList>
            <person name="Okada T."/>
            <person name="Watanabe K."/>
        </authorList>
    </citation>
    <scope>NUCLEOTIDE SEQUENCE [LARGE SCALE GENOMIC DNA]</scope>
</reference>
<dbReference type="Gene3D" id="3.30.530.20">
    <property type="match status" value="1"/>
</dbReference>
<dbReference type="EMBL" id="BAABME010000127">
    <property type="protein sequence ID" value="GAA0139870.1"/>
    <property type="molecule type" value="Genomic_DNA"/>
</dbReference>
<keyword evidence="3" id="KW-1185">Reference proteome</keyword>
<evidence type="ECO:0000313" key="2">
    <source>
        <dbReference type="EMBL" id="GAA0139870.1"/>
    </source>
</evidence>
<dbReference type="SMART" id="SM01037">
    <property type="entry name" value="Bet_v_1"/>
    <property type="match status" value="1"/>
</dbReference>
<dbReference type="InterPro" id="IPR023393">
    <property type="entry name" value="START-like_dom_sf"/>
</dbReference>
<comment type="caution">
    <text evidence="2">The sequence shown here is derived from an EMBL/GenBank/DDBJ whole genome shotgun (WGS) entry which is preliminary data.</text>
</comment>
<dbReference type="AlphaFoldDB" id="A0AAV3NKK8"/>
<dbReference type="PANTHER" id="PTHR31907">
    <property type="entry name" value="MLP-LIKE PROTEIN 423"/>
    <property type="match status" value="1"/>
</dbReference>
<evidence type="ECO:0000313" key="3">
    <source>
        <dbReference type="Proteomes" id="UP001454036"/>
    </source>
</evidence>
<dbReference type="SUPFAM" id="SSF55961">
    <property type="entry name" value="Bet v1-like"/>
    <property type="match status" value="1"/>
</dbReference>
<organism evidence="2 3">
    <name type="scientific">Lithospermum erythrorhizon</name>
    <name type="common">Purple gromwell</name>
    <name type="synonym">Lithospermum officinale var. erythrorhizon</name>
    <dbReference type="NCBI Taxonomy" id="34254"/>
    <lineage>
        <taxon>Eukaryota</taxon>
        <taxon>Viridiplantae</taxon>
        <taxon>Streptophyta</taxon>
        <taxon>Embryophyta</taxon>
        <taxon>Tracheophyta</taxon>
        <taxon>Spermatophyta</taxon>
        <taxon>Magnoliopsida</taxon>
        <taxon>eudicotyledons</taxon>
        <taxon>Gunneridae</taxon>
        <taxon>Pentapetalae</taxon>
        <taxon>asterids</taxon>
        <taxon>lamiids</taxon>
        <taxon>Boraginales</taxon>
        <taxon>Boraginaceae</taxon>
        <taxon>Boraginoideae</taxon>
        <taxon>Lithospermeae</taxon>
        <taxon>Lithospermum</taxon>
    </lineage>
</organism>
<feature type="domain" description="Bet v I/Major latex protein" evidence="1">
    <location>
        <begin position="2"/>
        <end position="146"/>
    </location>
</feature>
<dbReference type="InterPro" id="IPR000916">
    <property type="entry name" value="Bet_v_I/MLP"/>
</dbReference>
<name>A0AAV3NKK8_LITER</name>